<dbReference type="Pfam" id="PF00071">
    <property type="entry name" value="Ras"/>
    <property type="match status" value="1"/>
</dbReference>
<dbReference type="SUPFAM" id="SSF52540">
    <property type="entry name" value="P-loop containing nucleoside triphosphate hydrolases"/>
    <property type="match status" value="1"/>
</dbReference>
<evidence type="ECO:0000256" key="12">
    <source>
        <dbReference type="ARBA" id="ARBA00049117"/>
    </source>
</evidence>
<evidence type="ECO:0000313" key="13">
    <source>
        <dbReference type="EMBL" id="JAB79978.1"/>
    </source>
</evidence>
<dbReference type="GO" id="GO:0007165">
    <property type="term" value="P:signal transduction"/>
    <property type="evidence" value="ECO:0007669"/>
    <property type="project" value="InterPro"/>
</dbReference>
<evidence type="ECO:0000256" key="3">
    <source>
        <dbReference type="ARBA" id="ARBA00022741"/>
    </source>
</evidence>
<evidence type="ECO:0000256" key="7">
    <source>
        <dbReference type="ARBA" id="ARBA00023136"/>
    </source>
</evidence>
<keyword evidence="7" id="KW-0472">Membrane</keyword>
<dbReference type="SMART" id="SM00174">
    <property type="entry name" value="RHO"/>
    <property type="match status" value="1"/>
</dbReference>
<keyword evidence="8" id="KW-0449">Lipoprotein</keyword>
<reference evidence="13" key="1">
    <citation type="journal article" date="2015" name="Sci. Rep.">
        <title>Tissue- and time-dependent transcription in Ixodes ricinus salivary glands and midguts when blood feeding on the vertebrate host.</title>
        <authorList>
            <person name="Kotsyfakis M."/>
            <person name="Schwarz A."/>
            <person name="Erhart J."/>
            <person name="Ribeiro J.M."/>
        </authorList>
    </citation>
    <scope>NUCLEOTIDE SEQUENCE</scope>
    <source>
        <tissue evidence="13">Salivary gland and midgut</tissue>
    </source>
</reference>
<dbReference type="NCBIfam" id="TIGR00231">
    <property type="entry name" value="small_GTP"/>
    <property type="match status" value="1"/>
</dbReference>
<accession>V5HZ73</accession>
<dbReference type="FunFam" id="3.40.50.300:FF:000273">
    <property type="entry name" value="GTP-binding protein Rheb homolog"/>
    <property type="match status" value="1"/>
</dbReference>
<keyword evidence="3" id="KW-0547">Nucleotide-binding</keyword>
<dbReference type="GO" id="GO:0005789">
    <property type="term" value="C:endoplasmic reticulum membrane"/>
    <property type="evidence" value="ECO:0007669"/>
    <property type="project" value="UniProtKB-SubCell"/>
</dbReference>
<evidence type="ECO:0000256" key="5">
    <source>
        <dbReference type="ARBA" id="ARBA00022842"/>
    </source>
</evidence>
<name>V5HZ73_IXORI</name>
<dbReference type="GO" id="GO:0005525">
    <property type="term" value="F:GTP binding"/>
    <property type="evidence" value="ECO:0007669"/>
    <property type="project" value="UniProtKB-KW"/>
</dbReference>
<organism evidence="13">
    <name type="scientific">Ixodes ricinus</name>
    <name type="common">Common tick</name>
    <name type="synonym">Acarus ricinus</name>
    <dbReference type="NCBI Taxonomy" id="34613"/>
    <lineage>
        <taxon>Eukaryota</taxon>
        <taxon>Metazoa</taxon>
        <taxon>Ecdysozoa</taxon>
        <taxon>Arthropoda</taxon>
        <taxon>Chelicerata</taxon>
        <taxon>Arachnida</taxon>
        <taxon>Acari</taxon>
        <taxon>Parasitiformes</taxon>
        <taxon>Ixodida</taxon>
        <taxon>Ixodoidea</taxon>
        <taxon>Ixodidae</taxon>
        <taxon>Ixodinae</taxon>
        <taxon>Ixodes</taxon>
    </lineage>
</organism>
<dbReference type="EMBL" id="GANP01004490">
    <property type="protein sequence ID" value="JAB79978.1"/>
    <property type="molecule type" value="mRNA"/>
</dbReference>
<keyword evidence="1" id="KW-0488">Methylation</keyword>
<dbReference type="GO" id="GO:0046872">
    <property type="term" value="F:metal ion binding"/>
    <property type="evidence" value="ECO:0007669"/>
    <property type="project" value="UniProtKB-KW"/>
</dbReference>
<dbReference type="PROSITE" id="PS51420">
    <property type="entry name" value="RHO"/>
    <property type="match status" value="1"/>
</dbReference>
<keyword evidence="2" id="KW-0479">Metal-binding</keyword>
<dbReference type="Gene3D" id="3.40.50.300">
    <property type="entry name" value="P-loop containing nucleotide triphosphate hydrolases"/>
    <property type="match status" value="1"/>
</dbReference>
<keyword evidence="6" id="KW-0342">GTP-binding</keyword>
<keyword evidence="4" id="KW-0378">Hydrolase</keyword>
<dbReference type="PANTHER" id="PTHR24070">
    <property type="entry name" value="RAS, DI-RAS, AND RHEB FAMILY MEMBERS OF SMALL GTPASE SUPERFAMILY"/>
    <property type="match status" value="1"/>
</dbReference>
<dbReference type="AlphaFoldDB" id="V5HZ73"/>
<dbReference type="SMART" id="SM00175">
    <property type="entry name" value="RAB"/>
    <property type="match status" value="1"/>
</dbReference>
<dbReference type="PROSITE" id="PS51421">
    <property type="entry name" value="RAS"/>
    <property type="match status" value="1"/>
</dbReference>
<proteinExistence type="evidence at transcript level"/>
<keyword evidence="5" id="KW-0460">Magnesium</keyword>
<dbReference type="GO" id="GO:0003924">
    <property type="term" value="F:GTPase activity"/>
    <property type="evidence" value="ECO:0007669"/>
    <property type="project" value="InterPro"/>
</dbReference>
<dbReference type="InterPro" id="IPR001806">
    <property type="entry name" value="Small_GTPase"/>
</dbReference>
<comment type="similarity">
    <text evidence="11">Belongs to the small GTPase superfamily. Rheb family.</text>
</comment>
<dbReference type="CDD" id="cd04137">
    <property type="entry name" value="RheB"/>
    <property type="match status" value="1"/>
</dbReference>
<keyword evidence="9" id="KW-0636">Prenylation</keyword>
<dbReference type="InterPro" id="IPR020849">
    <property type="entry name" value="Small_GTPase_Ras-type"/>
</dbReference>
<dbReference type="InterPro" id="IPR005225">
    <property type="entry name" value="Small_GTP-bd"/>
</dbReference>
<dbReference type="InterPro" id="IPR027417">
    <property type="entry name" value="P-loop_NTPase"/>
</dbReference>
<dbReference type="SMART" id="SM00173">
    <property type="entry name" value="RAS"/>
    <property type="match status" value="1"/>
</dbReference>
<dbReference type="PROSITE" id="PS51419">
    <property type="entry name" value="RAB"/>
    <property type="match status" value="1"/>
</dbReference>
<evidence type="ECO:0000256" key="1">
    <source>
        <dbReference type="ARBA" id="ARBA00022481"/>
    </source>
</evidence>
<evidence type="ECO:0000256" key="11">
    <source>
        <dbReference type="ARBA" id="ARBA00037969"/>
    </source>
</evidence>
<protein>
    <submittedName>
        <fullName evidence="13">Putative positive regulation of tor signaling cascade</fullName>
    </submittedName>
</protein>
<evidence type="ECO:0000256" key="4">
    <source>
        <dbReference type="ARBA" id="ARBA00022801"/>
    </source>
</evidence>
<comment type="catalytic activity">
    <reaction evidence="12">
        <text>GTP + H2O = GDP + phosphate + H(+)</text>
        <dbReference type="Rhea" id="RHEA:19669"/>
        <dbReference type="ChEBI" id="CHEBI:15377"/>
        <dbReference type="ChEBI" id="CHEBI:15378"/>
        <dbReference type="ChEBI" id="CHEBI:37565"/>
        <dbReference type="ChEBI" id="CHEBI:43474"/>
        <dbReference type="ChEBI" id="CHEBI:58189"/>
    </reaction>
    <physiologicalReaction direction="left-to-right" evidence="12">
        <dbReference type="Rhea" id="RHEA:19670"/>
    </physiologicalReaction>
</comment>
<evidence type="ECO:0000256" key="6">
    <source>
        <dbReference type="ARBA" id="ARBA00023134"/>
    </source>
</evidence>
<sequence length="212" mass="24436">MPPKSRKIAIMGFRSVGKSSLTIQFVENQFVDSYDPTIENTFHKTMKVKGQEYQLKLVDTAGQDEYSIFPQSYSMDIHGYVLVYSINSTKSFEVVRALYEKLLDMTGKVHVPIVLVGNKVDLRVERVVSYEEGRQAADYMKAAFLEASAKQNQIFCRWCKVCIKQPPPSKTCRQQEYYRLYSDRSLQTKTKRYQITTTLSWASNSSNTPSYL</sequence>
<comment type="subcellular location">
    <subcellularLocation>
        <location evidence="10">Endoplasmic reticulum membrane</location>
        <topology evidence="10">Lipid-anchor</topology>
        <orientation evidence="10">Cytoplasmic side</orientation>
    </subcellularLocation>
</comment>
<evidence type="ECO:0000256" key="10">
    <source>
        <dbReference type="ARBA" id="ARBA00037811"/>
    </source>
</evidence>
<evidence type="ECO:0000256" key="9">
    <source>
        <dbReference type="ARBA" id="ARBA00023289"/>
    </source>
</evidence>
<dbReference type="PRINTS" id="PR00449">
    <property type="entry name" value="RASTRNSFRMNG"/>
</dbReference>
<evidence type="ECO:0000256" key="8">
    <source>
        <dbReference type="ARBA" id="ARBA00023288"/>
    </source>
</evidence>
<evidence type="ECO:0000256" key="2">
    <source>
        <dbReference type="ARBA" id="ARBA00022723"/>
    </source>
</evidence>